<organism evidence="2 3">
    <name type="scientific">Rhizophagus irregularis</name>
    <dbReference type="NCBI Taxonomy" id="588596"/>
    <lineage>
        <taxon>Eukaryota</taxon>
        <taxon>Fungi</taxon>
        <taxon>Fungi incertae sedis</taxon>
        <taxon>Mucoromycota</taxon>
        <taxon>Glomeromycotina</taxon>
        <taxon>Glomeromycetes</taxon>
        <taxon>Glomerales</taxon>
        <taxon>Glomeraceae</taxon>
        <taxon>Rhizophagus</taxon>
    </lineage>
</organism>
<dbReference type="Proteomes" id="UP000232722">
    <property type="component" value="Unassembled WGS sequence"/>
</dbReference>
<evidence type="ECO:0000256" key="1">
    <source>
        <dbReference type="SAM" id="Phobius"/>
    </source>
</evidence>
<name>A0A2N0Q1M1_9GLOM</name>
<keyword evidence="1" id="KW-0472">Membrane</keyword>
<dbReference type="AlphaFoldDB" id="A0A2N0Q1M1"/>
<proteinExistence type="predicted"/>
<accession>A0A2N0Q1M1</accession>
<evidence type="ECO:0000313" key="3">
    <source>
        <dbReference type="Proteomes" id="UP000232722"/>
    </source>
</evidence>
<reference evidence="2 3" key="2">
    <citation type="submission" date="2017-09" db="EMBL/GenBank/DDBJ databases">
        <title>Extensive intraspecific genome diversity in a model arbuscular mycorrhizal fungus.</title>
        <authorList>
            <person name="Chen E.C."/>
            <person name="Morin E."/>
            <person name="Beaudet D."/>
            <person name="Noel J."/>
            <person name="Ndikumana S."/>
            <person name="Charron P."/>
            <person name="St-Onge C."/>
            <person name="Giorgi J."/>
            <person name="Grigoriev I.V."/>
            <person name="Roux C."/>
            <person name="Martin F.M."/>
            <person name="Corradi N."/>
        </authorList>
    </citation>
    <scope>NUCLEOTIDE SEQUENCE [LARGE SCALE GENOMIC DNA]</scope>
    <source>
        <strain evidence="2 3">A5</strain>
    </source>
</reference>
<protein>
    <submittedName>
        <fullName evidence="2">Uncharacterized protein</fullName>
    </submittedName>
</protein>
<gene>
    <name evidence="2" type="ORF">RhiirA5_83390</name>
</gene>
<keyword evidence="1" id="KW-0812">Transmembrane</keyword>
<evidence type="ECO:0000313" key="2">
    <source>
        <dbReference type="EMBL" id="PKC12982.1"/>
    </source>
</evidence>
<dbReference type="EMBL" id="LLXJ01000215">
    <property type="protein sequence ID" value="PKC12982.1"/>
    <property type="molecule type" value="Genomic_DNA"/>
</dbReference>
<sequence>MQSLQYISLLFIAFNLKKFCFILFCSSLLVIFVNSALISSLLFIFCLSCIDPYRYSIFLIHFSLS</sequence>
<feature type="transmembrane region" description="Helical" evidence="1">
    <location>
        <begin position="21"/>
        <end position="45"/>
    </location>
</feature>
<reference evidence="2 3" key="1">
    <citation type="submission" date="2016-04" db="EMBL/GenBank/DDBJ databases">
        <title>Genome analyses suggest a sexual origin of heterokaryosis in a supposedly ancient asexual fungus.</title>
        <authorList>
            <person name="Ropars J."/>
            <person name="Sedzielewska K."/>
            <person name="Noel J."/>
            <person name="Charron P."/>
            <person name="Farinelli L."/>
            <person name="Marton T."/>
            <person name="Kruger M."/>
            <person name="Pelin A."/>
            <person name="Brachmann A."/>
            <person name="Corradi N."/>
        </authorList>
    </citation>
    <scope>NUCLEOTIDE SEQUENCE [LARGE SCALE GENOMIC DNA]</scope>
    <source>
        <strain evidence="2 3">A5</strain>
    </source>
</reference>
<comment type="caution">
    <text evidence="2">The sequence shown here is derived from an EMBL/GenBank/DDBJ whole genome shotgun (WGS) entry which is preliminary data.</text>
</comment>
<keyword evidence="1" id="KW-1133">Transmembrane helix</keyword>